<organism evidence="2 3">
    <name type="scientific">Ganoderma sinense ZZ0214-1</name>
    <dbReference type="NCBI Taxonomy" id="1077348"/>
    <lineage>
        <taxon>Eukaryota</taxon>
        <taxon>Fungi</taxon>
        <taxon>Dikarya</taxon>
        <taxon>Basidiomycota</taxon>
        <taxon>Agaricomycotina</taxon>
        <taxon>Agaricomycetes</taxon>
        <taxon>Polyporales</taxon>
        <taxon>Polyporaceae</taxon>
        <taxon>Ganoderma</taxon>
    </lineage>
</organism>
<evidence type="ECO:0000256" key="1">
    <source>
        <dbReference type="SAM" id="MobiDB-lite"/>
    </source>
</evidence>
<name>A0A2G8RP58_9APHY</name>
<sequence length="302" mass="33254">MPSSLDIDALDPNFAPPTRPPSALSTASDTSYFALYEEPAAEQPVDEKNPPAEYLPRRIVVETIRRHGWACLLCGRKDDLAVVRAVLQHGRPQHQHQHENENGIGDGDGGQDPIAWLKSLGLLAPTYERDDWTNLMTLCGPHARAYEDGVWRWVPGAKLRGEMASAVPLRNGTASENSEDEDGDVTMSDITVEELNKGYVESLSKTIPESEEGLGVPAETLVDDGISGNTKNPEIHFKPMELPHFDIVVFRPEAMSPVQNMPANPSTTVWRDWRKLTLNPYIAYASSLSIIGSDSSWDVGTL</sequence>
<evidence type="ECO:0000313" key="3">
    <source>
        <dbReference type="Proteomes" id="UP000230002"/>
    </source>
</evidence>
<evidence type="ECO:0000313" key="2">
    <source>
        <dbReference type="EMBL" id="PIL23118.1"/>
    </source>
</evidence>
<keyword evidence="3" id="KW-1185">Reference proteome</keyword>
<dbReference type="Proteomes" id="UP000230002">
    <property type="component" value="Unassembled WGS sequence"/>
</dbReference>
<comment type="caution">
    <text evidence="2">The sequence shown here is derived from an EMBL/GenBank/DDBJ whole genome shotgun (WGS) entry which is preliminary data.</text>
</comment>
<protein>
    <submittedName>
        <fullName evidence="2">Uncharacterized protein</fullName>
    </submittedName>
</protein>
<gene>
    <name evidence="2" type="ORF">GSI_14427</name>
</gene>
<dbReference type="AlphaFoldDB" id="A0A2G8RP58"/>
<accession>A0A2G8RP58</accession>
<dbReference type="EMBL" id="AYKW01000068">
    <property type="protein sequence ID" value="PIL23118.1"/>
    <property type="molecule type" value="Genomic_DNA"/>
</dbReference>
<feature type="region of interest" description="Disordered" evidence="1">
    <location>
        <begin position="90"/>
        <end position="110"/>
    </location>
</feature>
<dbReference type="OrthoDB" id="2754381at2759"/>
<feature type="region of interest" description="Disordered" evidence="1">
    <location>
        <begin position="1"/>
        <end position="29"/>
    </location>
</feature>
<proteinExistence type="predicted"/>
<reference evidence="2 3" key="1">
    <citation type="journal article" date="2015" name="Sci. Rep.">
        <title>Chromosome-level genome map provides insights into diverse defense mechanisms in the medicinal fungus Ganoderma sinense.</title>
        <authorList>
            <person name="Zhu Y."/>
            <person name="Xu J."/>
            <person name="Sun C."/>
            <person name="Zhou S."/>
            <person name="Xu H."/>
            <person name="Nelson D.R."/>
            <person name="Qian J."/>
            <person name="Song J."/>
            <person name="Luo H."/>
            <person name="Xiang L."/>
            <person name="Li Y."/>
            <person name="Xu Z."/>
            <person name="Ji A."/>
            <person name="Wang L."/>
            <person name="Lu S."/>
            <person name="Hayward A."/>
            <person name="Sun W."/>
            <person name="Li X."/>
            <person name="Schwartz D.C."/>
            <person name="Wang Y."/>
            <person name="Chen S."/>
        </authorList>
    </citation>
    <scope>NUCLEOTIDE SEQUENCE [LARGE SCALE GENOMIC DNA]</scope>
    <source>
        <strain evidence="2 3">ZZ0214-1</strain>
    </source>
</reference>